<dbReference type="PANTHER" id="PTHR10381:SF70">
    <property type="entry name" value="ATP-DEPENDENT CLP PROTEASE PROTEOLYTIC SUBUNIT"/>
    <property type="match status" value="1"/>
</dbReference>
<dbReference type="Proteomes" id="UP000231586">
    <property type="component" value="Unassembled WGS sequence"/>
</dbReference>
<organism evidence="9 10">
    <name type="scientific">Luteimicrobium subarcticum</name>
    <dbReference type="NCBI Taxonomy" id="620910"/>
    <lineage>
        <taxon>Bacteria</taxon>
        <taxon>Bacillati</taxon>
        <taxon>Actinomycetota</taxon>
        <taxon>Actinomycetes</taxon>
        <taxon>Micrococcales</taxon>
        <taxon>Luteimicrobium</taxon>
    </lineage>
</organism>
<comment type="caution">
    <text evidence="9">The sequence shown here is derived from an EMBL/GenBank/DDBJ whole genome shotgun (WGS) entry which is preliminary data.</text>
</comment>
<comment type="function">
    <text evidence="6">Cleaves peptides in various proteins in a process that requires ATP hydrolysis. Has a chymotrypsin-like activity. Plays a major role in the degradation of misfolded proteins.</text>
</comment>
<dbReference type="GO" id="GO:0004176">
    <property type="term" value="F:ATP-dependent peptidase activity"/>
    <property type="evidence" value="ECO:0007669"/>
    <property type="project" value="InterPro"/>
</dbReference>
<keyword evidence="2 6" id="KW-0963">Cytoplasm</keyword>
<dbReference type="GO" id="GO:0006515">
    <property type="term" value="P:protein quality control for misfolded or incompletely synthesized proteins"/>
    <property type="evidence" value="ECO:0007669"/>
    <property type="project" value="TreeGrafter"/>
</dbReference>
<feature type="region of interest" description="Disordered" evidence="8">
    <location>
        <begin position="37"/>
        <end position="58"/>
    </location>
</feature>
<keyword evidence="4 6" id="KW-0378">Hydrolase</keyword>
<dbReference type="CDD" id="cd07017">
    <property type="entry name" value="S14_ClpP_2"/>
    <property type="match status" value="1"/>
</dbReference>
<dbReference type="AlphaFoldDB" id="A0A2M8W1R7"/>
<feature type="active site" evidence="6">
    <location>
        <position position="169"/>
    </location>
</feature>
<dbReference type="GO" id="GO:0051117">
    <property type="term" value="F:ATPase binding"/>
    <property type="evidence" value="ECO:0007669"/>
    <property type="project" value="TreeGrafter"/>
</dbReference>
<dbReference type="FunFam" id="3.90.226.10:FF:000002">
    <property type="entry name" value="ATP-dependent Clp protease proteolytic subunit"/>
    <property type="match status" value="1"/>
</dbReference>
<dbReference type="Gene3D" id="3.90.226.10">
    <property type="entry name" value="2-enoyl-CoA Hydratase, Chain A, domain 1"/>
    <property type="match status" value="1"/>
</dbReference>
<comment type="subcellular location">
    <subcellularLocation>
        <location evidence="6">Cytoplasm</location>
    </subcellularLocation>
</comment>
<dbReference type="InterPro" id="IPR023562">
    <property type="entry name" value="ClpP/TepA"/>
</dbReference>
<accession>A0A2M8W1R7</accession>
<comment type="similarity">
    <text evidence="1 6 7">Belongs to the peptidase S14 family.</text>
</comment>
<dbReference type="EC" id="3.4.21.92" evidence="6"/>
<comment type="subunit">
    <text evidence="6">Fourteen ClpP subunits assemble into 2 heptameric rings which stack back to back to give a disk-like structure with a central cavity, resembling the structure of eukaryotic proteasomes.</text>
</comment>
<dbReference type="PRINTS" id="PR00127">
    <property type="entry name" value="CLPPROTEASEP"/>
</dbReference>
<evidence type="ECO:0000256" key="2">
    <source>
        <dbReference type="ARBA" id="ARBA00022490"/>
    </source>
</evidence>
<evidence type="ECO:0000313" key="9">
    <source>
        <dbReference type="EMBL" id="PJI84856.1"/>
    </source>
</evidence>
<dbReference type="SUPFAM" id="SSF52096">
    <property type="entry name" value="ClpP/crotonase"/>
    <property type="match status" value="1"/>
</dbReference>
<evidence type="ECO:0000256" key="4">
    <source>
        <dbReference type="ARBA" id="ARBA00022801"/>
    </source>
</evidence>
<dbReference type="InterPro" id="IPR001907">
    <property type="entry name" value="ClpP"/>
</dbReference>
<dbReference type="HAMAP" id="MF_00444">
    <property type="entry name" value="ClpP"/>
    <property type="match status" value="1"/>
</dbReference>
<sequence length="244" mass="26256">MWAVVLALPSTLARGRAVRRVLRCALSRSAFCGGQIGPRQNGPHVGDPAPQTGGMSEETAPVDRELARELLKHRIVVLGREVRDDDANEICGRILLLAAQDPRADIQLYINSPGGSVSAGFAVFDTMRLVPCDVQTVAMGFAASMAQVLLTAGTPGKRFALPHTRIVMHQPLGGIGGSTTDVRIQAEQLRQTKDVIAAITAEQTGQRVERIVADADRDHWFTAEEAKEYGLVDHVVDLHLPVSG</sequence>
<dbReference type="GO" id="GO:0004252">
    <property type="term" value="F:serine-type endopeptidase activity"/>
    <property type="evidence" value="ECO:0007669"/>
    <property type="project" value="UniProtKB-UniRule"/>
</dbReference>
<evidence type="ECO:0000256" key="5">
    <source>
        <dbReference type="ARBA" id="ARBA00022825"/>
    </source>
</evidence>
<keyword evidence="3 6" id="KW-0645">Protease</keyword>
<evidence type="ECO:0000256" key="6">
    <source>
        <dbReference type="HAMAP-Rule" id="MF_00444"/>
    </source>
</evidence>
<evidence type="ECO:0000256" key="1">
    <source>
        <dbReference type="ARBA" id="ARBA00007039"/>
    </source>
</evidence>
<dbReference type="GO" id="GO:0009368">
    <property type="term" value="C:endopeptidase Clp complex"/>
    <property type="evidence" value="ECO:0007669"/>
    <property type="project" value="TreeGrafter"/>
</dbReference>
<keyword evidence="10" id="KW-1185">Reference proteome</keyword>
<proteinExistence type="inferred from homology"/>
<protein>
    <recommendedName>
        <fullName evidence="6 7">ATP-dependent Clp protease proteolytic subunit</fullName>
        <ecNumber evidence="6">3.4.21.92</ecNumber>
    </recommendedName>
    <alternativeName>
        <fullName evidence="6">Endopeptidase Clp</fullName>
    </alternativeName>
</protein>
<evidence type="ECO:0000313" key="10">
    <source>
        <dbReference type="Proteomes" id="UP000231586"/>
    </source>
</evidence>
<reference evidence="9 10" key="1">
    <citation type="submission" date="2017-11" db="EMBL/GenBank/DDBJ databases">
        <title>Genomic Encyclopedia of Archaeal and Bacterial Type Strains, Phase II (KMG-II): From Individual Species to Whole Genera.</title>
        <authorList>
            <person name="Goeker M."/>
        </authorList>
    </citation>
    <scope>NUCLEOTIDE SEQUENCE [LARGE SCALE GENOMIC DNA]</scope>
    <source>
        <strain evidence="9 10">DSM 22413</strain>
    </source>
</reference>
<dbReference type="InterPro" id="IPR029045">
    <property type="entry name" value="ClpP/crotonase-like_dom_sf"/>
</dbReference>
<gene>
    <name evidence="6" type="primary">clpP</name>
    <name evidence="9" type="ORF">CLV34_3101</name>
</gene>
<dbReference type="EMBL" id="PGTZ01000013">
    <property type="protein sequence ID" value="PJI84856.1"/>
    <property type="molecule type" value="Genomic_DNA"/>
</dbReference>
<comment type="catalytic activity">
    <reaction evidence="6">
        <text>Hydrolysis of proteins to small peptides in the presence of ATP and magnesium. alpha-casein is the usual test substrate. In the absence of ATP, only oligopeptides shorter than five residues are hydrolyzed (such as succinyl-Leu-Tyr-|-NHMec, and Leu-Tyr-Leu-|-Tyr-Trp, in which cleavage of the -Tyr-|-Leu- and -Tyr-|-Trp bonds also occurs).</text>
        <dbReference type="EC" id="3.4.21.92"/>
    </reaction>
</comment>
<feature type="active site" description="Nucleophile" evidence="6">
    <location>
        <position position="144"/>
    </location>
</feature>
<keyword evidence="5 6" id="KW-0720">Serine protease</keyword>
<name>A0A2M8W1R7_9MICO</name>
<evidence type="ECO:0000256" key="3">
    <source>
        <dbReference type="ARBA" id="ARBA00022670"/>
    </source>
</evidence>
<dbReference type="PANTHER" id="PTHR10381">
    <property type="entry name" value="ATP-DEPENDENT CLP PROTEASE PROTEOLYTIC SUBUNIT"/>
    <property type="match status" value="1"/>
</dbReference>
<evidence type="ECO:0000256" key="8">
    <source>
        <dbReference type="SAM" id="MobiDB-lite"/>
    </source>
</evidence>
<dbReference type="NCBIfam" id="NF009205">
    <property type="entry name" value="PRK12553.1"/>
    <property type="match status" value="1"/>
</dbReference>
<dbReference type="Pfam" id="PF00574">
    <property type="entry name" value="CLP_protease"/>
    <property type="match status" value="1"/>
</dbReference>
<evidence type="ECO:0000256" key="7">
    <source>
        <dbReference type="RuleBase" id="RU003567"/>
    </source>
</evidence>
<dbReference type="GO" id="GO:0005737">
    <property type="term" value="C:cytoplasm"/>
    <property type="evidence" value="ECO:0007669"/>
    <property type="project" value="UniProtKB-SubCell"/>
</dbReference>